<dbReference type="GO" id="GO:0005507">
    <property type="term" value="F:copper ion binding"/>
    <property type="evidence" value="ECO:0007669"/>
    <property type="project" value="InterPro"/>
</dbReference>
<dbReference type="AlphaFoldDB" id="A0A4R3HPR6"/>
<dbReference type="GO" id="GO:0042597">
    <property type="term" value="C:periplasmic space"/>
    <property type="evidence" value="ECO:0007669"/>
    <property type="project" value="UniProtKB-SubCell"/>
</dbReference>
<dbReference type="Pfam" id="PF04234">
    <property type="entry name" value="CopC"/>
    <property type="match status" value="1"/>
</dbReference>
<dbReference type="EMBL" id="SLZQ01000018">
    <property type="protein sequence ID" value="TCS33114.1"/>
    <property type="molecule type" value="Genomic_DNA"/>
</dbReference>
<organism evidence="9 10">
    <name type="scientific">Paucimonas lemoignei</name>
    <name type="common">Pseudomonas lemoignei</name>
    <dbReference type="NCBI Taxonomy" id="29443"/>
    <lineage>
        <taxon>Bacteria</taxon>
        <taxon>Pseudomonadati</taxon>
        <taxon>Pseudomonadota</taxon>
        <taxon>Betaproteobacteria</taxon>
        <taxon>Burkholderiales</taxon>
        <taxon>Burkholderiaceae</taxon>
        <taxon>Paucimonas</taxon>
    </lineage>
</organism>
<reference evidence="9 10" key="1">
    <citation type="submission" date="2019-03" db="EMBL/GenBank/DDBJ databases">
        <title>Genomic Encyclopedia of Type Strains, Phase IV (KMG-IV): sequencing the most valuable type-strain genomes for metagenomic binning, comparative biology and taxonomic classification.</title>
        <authorList>
            <person name="Goeker M."/>
        </authorList>
    </citation>
    <scope>NUCLEOTIDE SEQUENCE [LARGE SCALE GENOMIC DNA]</scope>
    <source>
        <strain evidence="9 10">DSM 7445</strain>
    </source>
</reference>
<keyword evidence="6" id="KW-0186">Copper</keyword>
<dbReference type="Proteomes" id="UP000295382">
    <property type="component" value="Unassembled WGS sequence"/>
</dbReference>
<feature type="signal peptide" evidence="7">
    <location>
        <begin position="1"/>
        <end position="26"/>
    </location>
</feature>
<evidence type="ECO:0000256" key="4">
    <source>
        <dbReference type="ARBA" id="ARBA00022729"/>
    </source>
</evidence>
<evidence type="ECO:0000313" key="10">
    <source>
        <dbReference type="Proteomes" id="UP000295382"/>
    </source>
</evidence>
<evidence type="ECO:0000256" key="2">
    <source>
        <dbReference type="ARBA" id="ARBA00010509"/>
    </source>
</evidence>
<dbReference type="NCBIfam" id="NF033814">
    <property type="entry name" value="copper_CopC"/>
    <property type="match status" value="1"/>
</dbReference>
<dbReference type="PANTHER" id="PTHR34820:SF4">
    <property type="entry name" value="INNER MEMBRANE PROTEIN YEBZ"/>
    <property type="match status" value="1"/>
</dbReference>
<evidence type="ECO:0000259" key="8">
    <source>
        <dbReference type="Pfam" id="PF04234"/>
    </source>
</evidence>
<keyword evidence="3" id="KW-0479">Metal-binding</keyword>
<dbReference type="RefSeq" id="WP_243656860.1">
    <property type="nucleotide sequence ID" value="NZ_SLZQ01000018.1"/>
</dbReference>
<dbReference type="PANTHER" id="PTHR34820">
    <property type="entry name" value="INNER MEMBRANE PROTEIN YEBZ"/>
    <property type="match status" value="1"/>
</dbReference>
<evidence type="ECO:0000256" key="3">
    <source>
        <dbReference type="ARBA" id="ARBA00022723"/>
    </source>
</evidence>
<evidence type="ECO:0000256" key="7">
    <source>
        <dbReference type="SAM" id="SignalP"/>
    </source>
</evidence>
<feature type="domain" description="CopC" evidence="8">
    <location>
        <begin position="27"/>
        <end position="121"/>
    </location>
</feature>
<proteinExistence type="inferred from homology"/>
<evidence type="ECO:0000256" key="6">
    <source>
        <dbReference type="ARBA" id="ARBA00023008"/>
    </source>
</evidence>
<keyword evidence="5" id="KW-0574">Periplasm</keyword>
<feature type="chain" id="PRO_5020798034" description="CopC domain-containing protein" evidence="7">
    <location>
        <begin position="27"/>
        <end position="122"/>
    </location>
</feature>
<dbReference type="GO" id="GO:0005886">
    <property type="term" value="C:plasma membrane"/>
    <property type="evidence" value="ECO:0007669"/>
    <property type="project" value="TreeGrafter"/>
</dbReference>
<comment type="subcellular location">
    <subcellularLocation>
        <location evidence="1">Periplasm</location>
    </subcellularLocation>
</comment>
<dbReference type="GO" id="GO:0046688">
    <property type="term" value="P:response to copper ion"/>
    <property type="evidence" value="ECO:0007669"/>
    <property type="project" value="InterPro"/>
</dbReference>
<dbReference type="GO" id="GO:0006825">
    <property type="term" value="P:copper ion transport"/>
    <property type="evidence" value="ECO:0007669"/>
    <property type="project" value="InterPro"/>
</dbReference>
<protein>
    <recommendedName>
        <fullName evidence="8">CopC domain-containing protein</fullName>
    </recommendedName>
</protein>
<evidence type="ECO:0000256" key="5">
    <source>
        <dbReference type="ARBA" id="ARBA00022764"/>
    </source>
</evidence>
<sequence length="122" mass="12784">MNSLSKYARFLLLAVAASVGTTAAWAHAVLKSASPAQNAQVSAPTEVTLRFNEKLEAAFSSAQVIDSNGKSVSTGKAALDAADPSVLKVPVQHLAPGKYSVQFGVVGHDGHRRKGEYSFTVK</sequence>
<accession>A0A4R3HPR6</accession>
<dbReference type="SUPFAM" id="SSF81296">
    <property type="entry name" value="E set domains"/>
    <property type="match status" value="1"/>
</dbReference>
<name>A0A4R3HPR6_PAULE</name>
<dbReference type="InterPro" id="IPR014756">
    <property type="entry name" value="Ig_E-set"/>
</dbReference>
<keyword evidence="4 7" id="KW-0732">Signal</keyword>
<comment type="caution">
    <text evidence="9">The sequence shown here is derived from an EMBL/GenBank/DDBJ whole genome shotgun (WGS) entry which is preliminary data.</text>
</comment>
<dbReference type="InterPro" id="IPR014755">
    <property type="entry name" value="Cu-Rt/internalin_Ig-like"/>
</dbReference>
<evidence type="ECO:0000313" key="9">
    <source>
        <dbReference type="EMBL" id="TCS33114.1"/>
    </source>
</evidence>
<dbReference type="InterPro" id="IPR007348">
    <property type="entry name" value="CopC_dom"/>
</dbReference>
<keyword evidence="10" id="KW-1185">Reference proteome</keyword>
<comment type="similarity">
    <text evidence="2">Belongs to the CopC family.</text>
</comment>
<dbReference type="InterPro" id="IPR032694">
    <property type="entry name" value="CopC/D"/>
</dbReference>
<dbReference type="Gene3D" id="2.60.40.1220">
    <property type="match status" value="1"/>
</dbReference>
<dbReference type="InterPro" id="IPR047685">
    <property type="entry name" value="CopC-like"/>
</dbReference>
<gene>
    <name evidence="9" type="ORF">EDC30_11855</name>
</gene>
<evidence type="ECO:0000256" key="1">
    <source>
        <dbReference type="ARBA" id="ARBA00004418"/>
    </source>
</evidence>